<name>A0A9D2MYS8_9FIRM</name>
<dbReference type="Gene3D" id="3.30.565.10">
    <property type="entry name" value="Histidine kinase-like ATPase, C-terminal domain"/>
    <property type="match status" value="1"/>
</dbReference>
<accession>A0A9D2MYS8</accession>
<evidence type="ECO:0000259" key="2">
    <source>
        <dbReference type="Pfam" id="PF06580"/>
    </source>
</evidence>
<evidence type="ECO:0000313" key="4">
    <source>
        <dbReference type="Proteomes" id="UP000823910"/>
    </source>
</evidence>
<feature type="domain" description="Signal transduction histidine kinase internal region" evidence="2">
    <location>
        <begin position="383"/>
        <end position="464"/>
    </location>
</feature>
<feature type="transmembrane region" description="Helical" evidence="1">
    <location>
        <begin position="298"/>
        <end position="317"/>
    </location>
</feature>
<dbReference type="Pfam" id="PF06580">
    <property type="entry name" value="His_kinase"/>
    <property type="match status" value="1"/>
</dbReference>
<dbReference type="InterPro" id="IPR010559">
    <property type="entry name" value="Sig_transdc_His_kin_internal"/>
</dbReference>
<gene>
    <name evidence="3" type="ORF">H9704_06810</name>
</gene>
<dbReference type="InterPro" id="IPR036890">
    <property type="entry name" value="HATPase_C_sf"/>
</dbReference>
<dbReference type="AlphaFoldDB" id="A0A9D2MYS8"/>
<keyword evidence="3" id="KW-0808">Transferase</keyword>
<reference evidence="3" key="2">
    <citation type="submission" date="2021-04" db="EMBL/GenBank/DDBJ databases">
        <authorList>
            <person name="Gilroy R."/>
        </authorList>
    </citation>
    <scope>NUCLEOTIDE SEQUENCE</scope>
    <source>
        <strain evidence="3">CHK180-15479</strain>
    </source>
</reference>
<organism evidence="3 4">
    <name type="scientific">Candidatus Enterocloster excrementipullorum</name>
    <dbReference type="NCBI Taxonomy" id="2838559"/>
    <lineage>
        <taxon>Bacteria</taxon>
        <taxon>Bacillati</taxon>
        <taxon>Bacillota</taxon>
        <taxon>Clostridia</taxon>
        <taxon>Lachnospirales</taxon>
        <taxon>Lachnospiraceae</taxon>
        <taxon>Enterocloster</taxon>
    </lineage>
</organism>
<keyword evidence="3" id="KW-0418">Kinase</keyword>
<keyword evidence="1" id="KW-0472">Membrane</keyword>
<dbReference type="InterPro" id="IPR050640">
    <property type="entry name" value="Bact_2-comp_sensor_kinase"/>
</dbReference>
<dbReference type="GO" id="GO:0000155">
    <property type="term" value="F:phosphorelay sensor kinase activity"/>
    <property type="evidence" value="ECO:0007669"/>
    <property type="project" value="InterPro"/>
</dbReference>
<dbReference type="PANTHER" id="PTHR34220:SF7">
    <property type="entry name" value="SENSOR HISTIDINE KINASE YPDA"/>
    <property type="match status" value="1"/>
</dbReference>
<sequence>MPILDTMPRRFFVAKLVKAILTAILPLLTMGILSAAFIRYYIKEYSNTVNHKLLYQMMENIELTFKEIDHLQQIYDINNNIGFEMDRIFSDRSTTYERNQRIKMIESYMAADISANPLIHSIYIYYDSFRDRFFSSDYGVQDIHQSLDRQWLELYKDIAPGSGVQTYLRYVRRYAFEEQGEPVITLISPMLTRRGALVLNIWPEYLNDTIAATSLYADQMIYILNSEGDIVFQSNNADSSAIEDIFPVIENEKTDATIRMDGQQMTVHMVSSERFGLHYVSVIPQNSLYQILNRITELLFLLLTFSFVLCVFTAFLATRQNQKKIRKIVDTLNRAKDFTAHSVESAVPKDEYDYILNHIIQNFLEQDYLKVLLSEKKYRLRSMELLALQSQINPHFLFNTLKTIYWKAVSLTGSQNEAAGMVENLSAILDYSLSSAKDDAFISEEVRMAECYLNIQNIRYRNKFKVIWDIQPEVLSYPVMKLLLQPILENSIYHGIREKEGMSKIKIKAFIRKNEVHISVIDTGMGLSRERLLMVRKAIEGEYTQEHIGLQNTYKRLGLRYENKAGLKIFSKEGIGTAVQIWFSLEKI</sequence>
<comment type="caution">
    <text evidence="3">The sequence shown here is derived from an EMBL/GenBank/DDBJ whole genome shotgun (WGS) entry which is preliminary data.</text>
</comment>
<evidence type="ECO:0000313" key="3">
    <source>
        <dbReference type="EMBL" id="HJC05849.1"/>
    </source>
</evidence>
<proteinExistence type="predicted"/>
<keyword evidence="1" id="KW-1133">Transmembrane helix</keyword>
<keyword evidence="1" id="KW-0812">Transmembrane</keyword>
<feature type="transmembrane region" description="Helical" evidence="1">
    <location>
        <begin position="20"/>
        <end position="42"/>
    </location>
</feature>
<dbReference type="GO" id="GO:0016020">
    <property type="term" value="C:membrane"/>
    <property type="evidence" value="ECO:0007669"/>
    <property type="project" value="InterPro"/>
</dbReference>
<evidence type="ECO:0000256" key="1">
    <source>
        <dbReference type="SAM" id="Phobius"/>
    </source>
</evidence>
<dbReference type="EMBL" id="DWWT01000029">
    <property type="protein sequence ID" value="HJC05849.1"/>
    <property type="molecule type" value="Genomic_DNA"/>
</dbReference>
<dbReference type="Proteomes" id="UP000823910">
    <property type="component" value="Unassembled WGS sequence"/>
</dbReference>
<dbReference type="PANTHER" id="PTHR34220">
    <property type="entry name" value="SENSOR HISTIDINE KINASE YPDA"/>
    <property type="match status" value="1"/>
</dbReference>
<reference evidence="3" key="1">
    <citation type="journal article" date="2021" name="PeerJ">
        <title>Extensive microbial diversity within the chicken gut microbiome revealed by metagenomics and culture.</title>
        <authorList>
            <person name="Gilroy R."/>
            <person name="Ravi A."/>
            <person name="Getino M."/>
            <person name="Pursley I."/>
            <person name="Horton D.L."/>
            <person name="Alikhan N.F."/>
            <person name="Baker D."/>
            <person name="Gharbi K."/>
            <person name="Hall N."/>
            <person name="Watson M."/>
            <person name="Adriaenssens E.M."/>
            <person name="Foster-Nyarko E."/>
            <person name="Jarju S."/>
            <person name="Secka A."/>
            <person name="Antonio M."/>
            <person name="Oren A."/>
            <person name="Chaudhuri R.R."/>
            <person name="La Ragione R."/>
            <person name="Hildebrand F."/>
            <person name="Pallen M.J."/>
        </authorList>
    </citation>
    <scope>NUCLEOTIDE SEQUENCE</scope>
    <source>
        <strain evidence="3">CHK180-15479</strain>
    </source>
</reference>
<dbReference type="SUPFAM" id="SSF55874">
    <property type="entry name" value="ATPase domain of HSP90 chaperone/DNA topoisomerase II/histidine kinase"/>
    <property type="match status" value="1"/>
</dbReference>
<protein>
    <submittedName>
        <fullName evidence="3">Histidine kinase</fullName>
    </submittedName>
</protein>